<accession>A0A285T862</accession>
<dbReference type="Pfam" id="PF07811">
    <property type="entry name" value="TadE"/>
    <property type="match status" value="1"/>
</dbReference>
<dbReference type="AlphaFoldDB" id="A0A285T862"/>
<evidence type="ECO:0000313" key="4">
    <source>
        <dbReference type="Proteomes" id="UP000219331"/>
    </source>
</evidence>
<dbReference type="Proteomes" id="UP000219331">
    <property type="component" value="Unassembled WGS sequence"/>
</dbReference>
<keyword evidence="1" id="KW-0812">Transmembrane</keyword>
<evidence type="ECO:0000259" key="2">
    <source>
        <dbReference type="Pfam" id="PF07811"/>
    </source>
</evidence>
<feature type="domain" description="TadE-like" evidence="2">
    <location>
        <begin position="34"/>
        <end position="75"/>
    </location>
</feature>
<feature type="transmembrane region" description="Helical" evidence="1">
    <location>
        <begin position="34"/>
        <end position="54"/>
    </location>
</feature>
<gene>
    <name evidence="3" type="ORF">SAMN05421512_10938</name>
</gene>
<dbReference type="STRING" id="538381.GCA_001696535_02318"/>
<protein>
    <submittedName>
        <fullName evidence="3">Flp pilus assembly protein TadG</fullName>
    </submittedName>
</protein>
<keyword evidence="1" id="KW-0472">Membrane</keyword>
<dbReference type="InterPro" id="IPR012495">
    <property type="entry name" value="TadE-like_dom"/>
</dbReference>
<keyword evidence="4" id="KW-1185">Reference proteome</keyword>
<organism evidence="3 4">
    <name type="scientific">Stappia indica</name>
    <dbReference type="NCBI Taxonomy" id="538381"/>
    <lineage>
        <taxon>Bacteria</taxon>
        <taxon>Pseudomonadati</taxon>
        <taxon>Pseudomonadota</taxon>
        <taxon>Alphaproteobacteria</taxon>
        <taxon>Hyphomicrobiales</taxon>
        <taxon>Stappiaceae</taxon>
        <taxon>Stappia</taxon>
    </lineage>
</organism>
<evidence type="ECO:0000256" key="1">
    <source>
        <dbReference type="SAM" id="Phobius"/>
    </source>
</evidence>
<dbReference type="RefSeq" id="WP_171901441.1">
    <property type="nucleotide sequence ID" value="NZ_JAJGNR010000002.1"/>
</dbReference>
<dbReference type="EMBL" id="OBML01000009">
    <property type="protein sequence ID" value="SOC17630.1"/>
    <property type="molecule type" value="Genomic_DNA"/>
</dbReference>
<reference evidence="3 4" key="1">
    <citation type="submission" date="2017-08" db="EMBL/GenBank/DDBJ databases">
        <authorList>
            <person name="de Groot N.N."/>
        </authorList>
    </citation>
    <scope>NUCLEOTIDE SEQUENCE [LARGE SCALE GENOMIC DNA]</scope>
    <source>
        <strain evidence="3 4">USBA 352</strain>
    </source>
</reference>
<name>A0A285T862_9HYPH</name>
<keyword evidence="1" id="KW-1133">Transmembrane helix</keyword>
<proteinExistence type="predicted"/>
<evidence type="ECO:0000313" key="3">
    <source>
        <dbReference type="EMBL" id="SOC17630.1"/>
    </source>
</evidence>
<sequence length="204" mass="22751">MSSPKRQERQQEPRRIVRKTVARIAGGLMRDRRGVAAVEFALVLPFMLVLFLGVTELNSALTLDRKVSQAASSVADLVAQADKLKSSEVNDLLKLSRAVLDPYPEAPLKVVVASVWMKEVNQPRVVWSRAMNTSQWGTNSAPPIELPQELTRQKGTYLVVAHAEYEHRPNFAAVLKDVFNSATITLSDTYYLRPRVSTSVECCN</sequence>